<comment type="caution">
    <text evidence="3">The sequence shown here is derived from an EMBL/GenBank/DDBJ whole genome shotgun (WGS) entry which is preliminary data.</text>
</comment>
<dbReference type="InterPro" id="IPR050259">
    <property type="entry name" value="SDR"/>
</dbReference>
<dbReference type="InterPro" id="IPR036291">
    <property type="entry name" value="NAD(P)-bd_dom_sf"/>
</dbReference>
<sequence>MTDESQRVAVVTGGLAGIGLSIARALAKDGLRVVVGARSGGSDAAQQKARDEIGPAARVYPLDVRDEASVAAFHDKLRLEVGEIDVLVNSAGVTAHQTISGHSLSDWHDVLETNLTGPFLTMRACLPGMIERGWGRIVNIASTAASSAVADHPAYCASKSGLLGLSRAAALEGAPHGVTCVTVSPTWVETEMLHQSAETMARASGRSAEDEIADLARANPQNRLVQPREIAALVAFLCSDAAPALTMEDISVNAGAHW</sequence>
<evidence type="ECO:0000313" key="3">
    <source>
        <dbReference type="EMBL" id="RKF17086.1"/>
    </source>
</evidence>
<dbReference type="Gene3D" id="3.40.50.720">
    <property type="entry name" value="NAD(P)-binding Rossmann-like Domain"/>
    <property type="match status" value="1"/>
</dbReference>
<dbReference type="SMART" id="SM00822">
    <property type="entry name" value="PKS_KR"/>
    <property type="match status" value="1"/>
</dbReference>
<accession>A0A3A8AYS9</accession>
<dbReference type="PANTHER" id="PTHR42879:SF2">
    <property type="entry name" value="3-OXOACYL-[ACYL-CARRIER-PROTEIN] REDUCTASE FABG"/>
    <property type="match status" value="1"/>
</dbReference>
<reference evidence="3 4" key="1">
    <citation type="submission" date="2018-09" db="EMBL/GenBank/DDBJ databases">
        <title>Roseovarius spongiae sp. nov., isolated from a marine sponge.</title>
        <authorList>
            <person name="Zhuang L."/>
            <person name="Luo L."/>
        </authorList>
    </citation>
    <scope>NUCLEOTIDE SEQUENCE [LARGE SCALE GENOMIC DNA]</scope>
    <source>
        <strain evidence="3 4">HN-E21</strain>
    </source>
</reference>
<evidence type="ECO:0000313" key="4">
    <source>
        <dbReference type="Proteomes" id="UP000281128"/>
    </source>
</evidence>
<keyword evidence="4" id="KW-1185">Reference proteome</keyword>
<evidence type="ECO:0000256" key="1">
    <source>
        <dbReference type="ARBA" id="ARBA00006484"/>
    </source>
</evidence>
<dbReference type="InterPro" id="IPR020904">
    <property type="entry name" value="Sc_DH/Rdtase_CS"/>
</dbReference>
<dbReference type="RefSeq" id="WP_121164744.1">
    <property type="nucleotide sequence ID" value="NZ_RAPE01000001.1"/>
</dbReference>
<organism evidence="3 4">
    <name type="scientific">Roseovarius spongiae</name>
    <dbReference type="NCBI Taxonomy" id="2320272"/>
    <lineage>
        <taxon>Bacteria</taxon>
        <taxon>Pseudomonadati</taxon>
        <taxon>Pseudomonadota</taxon>
        <taxon>Alphaproteobacteria</taxon>
        <taxon>Rhodobacterales</taxon>
        <taxon>Roseobacteraceae</taxon>
        <taxon>Roseovarius</taxon>
    </lineage>
</organism>
<protein>
    <submittedName>
        <fullName evidence="3">SDR family oxidoreductase</fullName>
    </submittedName>
</protein>
<dbReference type="PROSITE" id="PS00061">
    <property type="entry name" value="ADH_SHORT"/>
    <property type="match status" value="1"/>
</dbReference>
<dbReference type="EMBL" id="RAPE01000001">
    <property type="protein sequence ID" value="RKF17086.1"/>
    <property type="molecule type" value="Genomic_DNA"/>
</dbReference>
<dbReference type="PANTHER" id="PTHR42879">
    <property type="entry name" value="3-OXOACYL-(ACYL-CARRIER-PROTEIN) REDUCTASE"/>
    <property type="match status" value="1"/>
</dbReference>
<dbReference type="Pfam" id="PF13561">
    <property type="entry name" value="adh_short_C2"/>
    <property type="match status" value="1"/>
</dbReference>
<proteinExistence type="inferred from homology"/>
<dbReference type="PRINTS" id="PR00081">
    <property type="entry name" value="GDHRDH"/>
</dbReference>
<dbReference type="InterPro" id="IPR057326">
    <property type="entry name" value="KR_dom"/>
</dbReference>
<comment type="similarity">
    <text evidence="1">Belongs to the short-chain dehydrogenases/reductases (SDR) family.</text>
</comment>
<dbReference type="InterPro" id="IPR002347">
    <property type="entry name" value="SDR_fam"/>
</dbReference>
<dbReference type="PRINTS" id="PR00080">
    <property type="entry name" value="SDRFAMILY"/>
</dbReference>
<dbReference type="AlphaFoldDB" id="A0A3A8AYS9"/>
<dbReference type="FunFam" id="3.40.50.720:FF:000084">
    <property type="entry name" value="Short-chain dehydrogenase reductase"/>
    <property type="match status" value="1"/>
</dbReference>
<feature type="domain" description="Ketoreductase" evidence="2">
    <location>
        <begin position="7"/>
        <end position="190"/>
    </location>
</feature>
<name>A0A3A8AYS9_9RHOB</name>
<dbReference type="SUPFAM" id="SSF51735">
    <property type="entry name" value="NAD(P)-binding Rossmann-fold domains"/>
    <property type="match status" value="1"/>
</dbReference>
<evidence type="ECO:0000259" key="2">
    <source>
        <dbReference type="SMART" id="SM00822"/>
    </source>
</evidence>
<gene>
    <name evidence="3" type="ORF">D6850_06115</name>
</gene>
<dbReference type="CDD" id="cd05233">
    <property type="entry name" value="SDR_c"/>
    <property type="match status" value="1"/>
</dbReference>
<dbReference type="GO" id="GO:0032787">
    <property type="term" value="P:monocarboxylic acid metabolic process"/>
    <property type="evidence" value="ECO:0007669"/>
    <property type="project" value="UniProtKB-ARBA"/>
</dbReference>
<dbReference type="OrthoDB" id="9793325at2"/>
<dbReference type="Proteomes" id="UP000281128">
    <property type="component" value="Unassembled WGS sequence"/>
</dbReference>